<proteinExistence type="predicted"/>
<evidence type="ECO:0000313" key="3">
    <source>
        <dbReference type="EMBL" id="KAJ4456578.1"/>
    </source>
</evidence>
<feature type="domain" description="Sey1/RHD3-like three-helix bundle" evidence="2">
    <location>
        <begin position="2"/>
        <end position="335"/>
    </location>
</feature>
<dbReference type="Gene3D" id="3.80.10.10">
    <property type="entry name" value="Ribonuclease Inhibitor"/>
    <property type="match status" value="1"/>
</dbReference>
<evidence type="ECO:0000256" key="1">
    <source>
        <dbReference type="SAM" id="MobiDB-lite"/>
    </source>
</evidence>
<keyword evidence="4" id="KW-1185">Reference proteome</keyword>
<dbReference type="InterPro" id="IPR032675">
    <property type="entry name" value="LRR_dom_sf"/>
</dbReference>
<feature type="compositionally biased region" description="Polar residues" evidence="1">
    <location>
        <begin position="958"/>
        <end position="970"/>
    </location>
</feature>
<dbReference type="Proteomes" id="UP001141327">
    <property type="component" value="Unassembled WGS sequence"/>
</dbReference>
<feature type="compositionally biased region" description="Low complexity" evidence="1">
    <location>
        <begin position="183"/>
        <end position="196"/>
    </location>
</feature>
<feature type="compositionally biased region" description="Basic and acidic residues" evidence="1">
    <location>
        <begin position="484"/>
        <end position="495"/>
    </location>
</feature>
<feature type="compositionally biased region" description="Basic and acidic residues" evidence="1">
    <location>
        <begin position="1682"/>
        <end position="1697"/>
    </location>
</feature>
<dbReference type="PANTHER" id="PTHR45923">
    <property type="entry name" value="PROTEIN SEY1"/>
    <property type="match status" value="1"/>
</dbReference>
<dbReference type="PANTHER" id="PTHR45923:SF2">
    <property type="entry name" value="PROTEIN SEY1"/>
    <property type="match status" value="1"/>
</dbReference>
<gene>
    <name evidence="3" type="ORF">PAPYR_8144</name>
</gene>
<feature type="compositionally biased region" description="Low complexity" evidence="1">
    <location>
        <begin position="1651"/>
        <end position="1674"/>
    </location>
</feature>
<feature type="region of interest" description="Disordered" evidence="1">
    <location>
        <begin position="1307"/>
        <end position="1338"/>
    </location>
</feature>
<dbReference type="Pfam" id="PF20428">
    <property type="entry name" value="Sey1_3HB"/>
    <property type="match status" value="1"/>
</dbReference>
<feature type="region of interest" description="Disordered" evidence="1">
    <location>
        <begin position="475"/>
        <end position="496"/>
    </location>
</feature>
<organism evidence="3 4">
    <name type="scientific">Paratrimastix pyriformis</name>
    <dbReference type="NCBI Taxonomy" id="342808"/>
    <lineage>
        <taxon>Eukaryota</taxon>
        <taxon>Metamonada</taxon>
        <taxon>Preaxostyla</taxon>
        <taxon>Paratrimastigidae</taxon>
        <taxon>Paratrimastix</taxon>
    </lineage>
</organism>
<dbReference type="EMBL" id="JAPMOS010000066">
    <property type="protein sequence ID" value="KAJ4456578.1"/>
    <property type="molecule type" value="Genomic_DNA"/>
</dbReference>
<comment type="caution">
    <text evidence="3">The sequence shown here is derived from an EMBL/GenBank/DDBJ whole genome shotgun (WGS) entry which is preliminary data.</text>
</comment>
<feature type="region of interest" description="Disordered" evidence="1">
    <location>
        <begin position="1640"/>
        <end position="1701"/>
    </location>
</feature>
<evidence type="ECO:0000313" key="4">
    <source>
        <dbReference type="Proteomes" id="UP001141327"/>
    </source>
</evidence>
<accession>A0ABQ8UCS2</accession>
<feature type="region of interest" description="Disordered" evidence="1">
    <location>
        <begin position="958"/>
        <end position="979"/>
    </location>
</feature>
<reference evidence="3" key="1">
    <citation type="journal article" date="2022" name="bioRxiv">
        <title>Genomics of Preaxostyla Flagellates Illuminates Evolutionary Transitions and the Path Towards Mitochondrial Loss.</title>
        <authorList>
            <person name="Novak L.V.F."/>
            <person name="Treitli S.C."/>
            <person name="Pyrih J."/>
            <person name="Halakuc P."/>
            <person name="Pipaliya S.V."/>
            <person name="Vacek V."/>
            <person name="Brzon O."/>
            <person name="Soukal P."/>
            <person name="Eme L."/>
            <person name="Dacks J.B."/>
            <person name="Karnkowska A."/>
            <person name="Elias M."/>
            <person name="Hampl V."/>
        </authorList>
    </citation>
    <scope>NUCLEOTIDE SEQUENCE</scope>
    <source>
        <strain evidence="3">RCP-MX</strain>
    </source>
</reference>
<name>A0ABQ8UCS2_9EUKA</name>
<dbReference type="InterPro" id="IPR008803">
    <property type="entry name" value="RHD3/Sey1"/>
</dbReference>
<feature type="region of interest" description="Disordered" evidence="1">
    <location>
        <begin position="1812"/>
        <end position="1831"/>
    </location>
</feature>
<feature type="region of interest" description="Disordered" evidence="1">
    <location>
        <begin position="176"/>
        <end position="231"/>
    </location>
</feature>
<sequence>MLPGAQWPTDDVRRELADDLAGAVRTERTAQMQLALGEALTELGTRIQHDLGPVLDEYRTNLWEAVHQAYRHSLEGSLRACEQSCAEFNLSSSEERQLQSRLLKHGQQSLTDHLVAAMRERIPRHMRKAFDERFKYAEGLPRIWKARDNIDRCFEVARDAGLAVLENLSTAQLLNYTPNKDPASSSSSTTATATATVTPLISKDEATETAATPTPTHEKRPSIAGGSGAAATPNNRGWASCLEVPALAQPLLVLTPGERDRIRAEYLASAEQDYRQAKQAQAMLPKTNIPLWLAPAMLPKSHIPLWLAPVILALGWNELWALVKSPTLLILLGGAIACAIILYPSKAKELTARLCDSLVAGWQTLLGLPYMGPSVHSFSLNLKLAVPEEAILMIGDLPDHVWLYVSEVDASFRLHCILAAISHRFRSLMTHAPKLDWEGRAYRASRPPFALLLRRCAVSLQVLFISGHVNHAADSDADPVTNHPDADLEENHPDADPDANAFVENDLKGVVFPKLFNLNFSKAPLWFLRLCPQLRDLTTGRATFPSRLSFDRFLRDCPSLQSLDANGLPLSYFGLRGQPRHPYSSGVQMSSALAHQVEQPLPLAAALMGQQPDLAVGTPASVRGLTLQCDPEDLPVLLADWPNLERLRISVPEEAANPLDTLAKLRTPNLHQLRLTFERSISRRLTARVDVGVPLIVLAAGLRVCDLDLQTALPEVTLDLPRVEELTLKGSESLKKITLCCPALVALRAKAPELPFCATTYFATECRMLHLGTLALEDNNIRRDSEGSQPLDLDVWEKELPDFWCVRDLELSFFRKLRVSLLRVPPSVKYLSVGSRDLGGLTALGLRSLRMSGVLRKPFELNTPQLEELEIIVYDGTTRVYLSGCAPPLLHTLVIRIRVTEDVEFPFEPIIHQCEQSLRSLAVFRSHLTHRWPSRIAPLCSGSGAMYQSSFSRDVPSSIASASPRQSNTIPPHRSCHHHPWERNRGTQWLSLTLFICVVFKLGPLDDGPLLAIVRFSDVVPSVILDHLREERPDVLIISCPCINDALLLRKEDRAPNLRPLYAQDLAHIIEQSGAPVRVVLHYSGNILPHAFLVDLFETCKRSGLLLSGEVERGLRDNLQSFLQSLADMGIASAIDVLKGSGSYNAAVFAFEGNRPPLPLDPFELRPLFAQELKAHFPDIRLGELDGALERRSPEFACQCPASTPPRFRLVWACEHCTKLCPDHDPIESSIVLPDPASPLACLPLLRENVSRLVGACNLEGVPNFCFRCILNNFSSGLWDCRAFPLAECVGCHTRGLRMRSDAIAALPPFDERPPPQEEEQPPPSFRPADQLGAVSSKQAPPPALRVLCVTLNPDPAVEEAGLSKLATPELIKNICSKVTSLGLEMSLLCEPSAQALKAKACETRPDLVIYVGHGLRQAISIRGAAGMTKPLTWLGPDELVSCLEDDKTPTTEPALTAMADQPTPPPSLLSATHHLHSVLLACCNSLALGDHLLRRLADGGSGGLERVVATADELTDVEASRFLSTLLAYAPHNLMPATMDECLQVAFRQAQQARATYQDQVDPTTPLVRISRPRNLAAGSHPLVADNVFSRGPTLAEAIHATRSLARPVEATPLRCTCGCPEGPQFAIEFAKGCVRPAAPSEGQPTMADSNAAPATAPCTAQAAAASSSQPDQPTSPLPEPQERRDPSHEEGHDQAGHGGQLTAHQLPVRMLPDWVLHDLALSDQVLHGGALQNPKRQAQLVGELHDRLWRDDRVLLPYAQRCQRCGQAAFIIPRDLQAAFKAPDESNGGDIPPKSLQEVQLPVLVTASPASAASVEASPPPVPPTAKSPSFAAFFKAKQ</sequence>
<protein>
    <submittedName>
        <fullName evidence="3">Root hair defective 3 GTP-binding protein (RHD3)</fullName>
    </submittedName>
</protein>
<dbReference type="InterPro" id="IPR046758">
    <property type="entry name" value="Sey1/RHD3-like_3HB"/>
</dbReference>
<evidence type="ECO:0000259" key="2">
    <source>
        <dbReference type="Pfam" id="PF20428"/>
    </source>
</evidence>
<dbReference type="SUPFAM" id="SSF52047">
    <property type="entry name" value="RNI-like"/>
    <property type="match status" value="1"/>
</dbReference>